<dbReference type="GO" id="GO:0006281">
    <property type="term" value="P:DNA repair"/>
    <property type="evidence" value="ECO:0007669"/>
    <property type="project" value="InterPro"/>
</dbReference>
<dbReference type="InterPro" id="IPR050191">
    <property type="entry name" value="ATP-dep_DNA_ligase"/>
</dbReference>
<feature type="domain" description="DNA ligase ATP-dependent N-terminal" evidence="2">
    <location>
        <begin position="4"/>
        <end position="107"/>
    </location>
</feature>
<dbReference type="AlphaFoldDB" id="A0A0C2G0L3"/>
<sequence>DYDGDMLTLVRLLLPGVDQRVYNIKEKQLIKHFASIYDLPAEDLLNEYKNSGDVSKTIRDAVEKNNLSRVTKGNWSIEKVDRWLTKLTEFTKDDEQISHLKFAAKRCVAYMVLLVDNASGKPLPFGTLGVHKKEQVGVAGFALIEQTLAERKMLLESKMTEVENRVMMSNYQLIRHGQPSFFF</sequence>
<dbReference type="Pfam" id="PF04675">
    <property type="entry name" value="DNA_ligase_A_N"/>
    <property type="match status" value="1"/>
</dbReference>
<dbReference type="InterPro" id="IPR036599">
    <property type="entry name" value="DNA_ligase_N_sf"/>
</dbReference>
<keyword evidence="1" id="KW-0436">Ligase</keyword>
<reference evidence="3 4" key="1">
    <citation type="submission" date="2013-12" db="EMBL/GenBank/DDBJ databases">
        <title>Draft genome of the parsitic nematode Ancylostoma duodenale.</title>
        <authorList>
            <person name="Mitreva M."/>
        </authorList>
    </citation>
    <scope>NUCLEOTIDE SEQUENCE [LARGE SCALE GENOMIC DNA]</scope>
    <source>
        <strain evidence="3 4">Zhejiang</strain>
    </source>
</reference>
<dbReference type="Proteomes" id="UP000054047">
    <property type="component" value="Unassembled WGS sequence"/>
</dbReference>
<dbReference type="Gene3D" id="1.10.3260.10">
    <property type="entry name" value="DNA ligase, ATP-dependent, N-terminal domain"/>
    <property type="match status" value="1"/>
</dbReference>
<dbReference type="GO" id="GO:0006273">
    <property type="term" value="P:lagging strand elongation"/>
    <property type="evidence" value="ECO:0007669"/>
    <property type="project" value="TreeGrafter"/>
</dbReference>
<evidence type="ECO:0000256" key="1">
    <source>
        <dbReference type="ARBA" id="ARBA00022598"/>
    </source>
</evidence>
<dbReference type="GO" id="GO:0003910">
    <property type="term" value="F:DNA ligase (ATP) activity"/>
    <property type="evidence" value="ECO:0007669"/>
    <property type="project" value="InterPro"/>
</dbReference>
<dbReference type="GO" id="GO:0005634">
    <property type="term" value="C:nucleus"/>
    <property type="evidence" value="ECO:0007669"/>
    <property type="project" value="TreeGrafter"/>
</dbReference>
<accession>A0A0C2G0L3</accession>
<dbReference type="PANTHER" id="PTHR45674:SF3">
    <property type="entry name" value="PARP-TYPE DOMAIN-CONTAINING PROTEIN"/>
    <property type="match status" value="1"/>
</dbReference>
<evidence type="ECO:0000259" key="2">
    <source>
        <dbReference type="Pfam" id="PF04675"/>
    </source>
</evidence>
<feature type="non-terminal residue" evidence="3">
    <location>
        <position position="1"/>
    </location>
</feature>
<dbReference type="EMBL" id="KN739091">
    <property type="protein sequence ID" value="KIH54440.1"/>
    <property type="molecule type" value="Genomic_DNA"/>
</dbReference>
<protein>
    <recommendedName>
        <fullName evidence="2">DNA ligase ATP-dependent N-terminal domain-containing protein</fullName>
    </recommendedName>
</protein>
<name>A0A0C2G0L3_9BILA</name>
<dbReference type="GO" id="GO:0005739">
    <property type="term" value="C:mitochondrion"/>
    <property type="evidence" value="ECO:0007669"/>
    <property type="project" value="TreeGrafter"/>
</dbReference>
<proteinExistence type="predicted"/>
<gene>
    <name evidence="3" type="ORF">ANCDUO_15414</name>
</gene>
<dbReference type="InterPro" id="IPR012308">
    <property type="entry name" value="DNA_ligase_ATP-dep_N"/>
</dbReference>
<keyword evidence="4" id="KW-1185">Reference proteome</keyword>
<dbReference type="PANTHER" id="PTHR45674">
    <property type="entry name" value="DNA LIGASE 1/3 FAMILY MEMBER"/>
    <property type="match status" value="1"/>
</dbReference>
<dbReference type="OrthoDB" id="5829767at2759"/>
<evidence type="ECO:0000313" key="3">
    <source>
        <dbReference type="EMBL" id="KIH54440.1"/>
    </source>
</evidence>
<organism evidence="3 4">
    <name type="scientific">Ancylostoma duodenale</name>
    <dbReference type="NCBI Taxonomy" id="51022"/>
    <lineage>
        <taxon>Eukaryota</taxon>
        <taxon>Metazoa</taxon>
        <taxon>Ecdysozoa</taxon>
        <taxon>Nematoda</taxon>
        <taxon>Chromadorea</taxon>
        <taxon>Rhabditida</taxon>
        <taxon>Rhabditina</taxon>
        <taxon>Rhabditomorpha</taxon>
        <taxon>Strongyloidea</taxon>
        <taxon>Ancylostomatidae</taxon>
        <taxon>Ancylostomatinae</taxon>
        <taxon>Ancylostoma</taxon>
    </lineage>
</organism>
<dbReference type="GO" id="GO:0003677">
    <property type="term" value="F:DNA binding"/>
    <property type="evidence" value="ECO:0007669"/>
    <property type="project" value="InterPro"/>
</dbReference>
<dbReference type="GO" id="GO:0006310">
    <property type="term" value="P:DNA recombination"/>
    <property type="evidence" value="ECO:0007669"/>
    <property type="project" value="InterPro"/>
</dbReference>
<evidence type="ECO:0000313" key="4">
    <source>
        <dbReference type="Proteomes" id="UP000054047"/>
    </source>
</evidence>